<organism evidence="4">
    <name type="scientific">Pinctada fucata</name>
    <name type="common">Akoya pearl oyster</name>
    <name type="synonym">Pinctada imbricata fucata</name>
    <dbReference type="NCBI Taxonomy" id="50426"/>
    <lineage>
        <taxon>Eukaryota</taxon>
        <taxon>Metazoa</taxon>
        <taxon>Spiralia</taxon>
        <taxon>Lophotrochozoa</taxon>
        <taxon>Mollusca</taxon>
        <taxon>Bivalvia</taxon>
        <taxon>Autobranchia</taxon>
        <taxon>Pteriomorphia</taxon>
        <taxon>Pterioida</taxon>
        <taxon>Pterioidea</taxon>
        <taxon>Pteriidae</taxon>
        <taxon>Pinctada</taxon>
    </lineage>
</organism>
<evidence type="ECO:0000256" key="2">
    <source>
        <dbReference type="ARBA" id="ARBA00022966"/>
    </source>
</evidence>
<dbReference type="PANTHER" id="PTHR11412:SF136">
    <property type="entry name" value="CD109 ANTIGEN"/>
    <property type="match status" value="1"/>
</dbReference>
<name>A0A194AQJ4_PINFU</name>
<dbReference type="InterPro" id="IPR050473">
    <property type="entry name" value="A2M/Complement_sys"/>
</dbReference>
<dbReference type="EMBL" id="GELH01000212">
    <property type="protein sequence ID" value="JAS04060.1"/>
    <property type="molecule type" value="Transcribed_RNA"/>
</dbReference>
<dbReference type="InterPro" id="IPR009048">
    <property type="entry name" value="A-macroglobulin_rcpt-bd"/>
</dbReference>
<keyword evidence="2" id="KW-0882">Thioester bond</keyword>
<dbReference type="SMART" id="SM01361">
    <property type="entry name" value="A2M_recep"/>
    <property type="match status" value="1"/>
</dbReference>
<dbReference type="PANTHER" id="PTHR11412">
    <property type="entry name" value="MACROGLOBULIN / COMPLEMENT"/>
    <property type="match status" value="1"/>
</dbReference>
<reference evidence="4" key="1">
    <citation type="submission" date="2016-03" db="EMBL/GenBank/DDBJ databases">
        <authorList>
            <person name="Ploux O."/>
        </authorList>
    </citation>
    <scope>NUCLEOTIDE SEQUENCE</scope>
    <source>
        <tissue evidence="4">Mantle</tissue>
    </source>
</reference>
<keyword evidence="1" id="KW-0732">Signal</keyword>
<dbReference type="InterPro" id="IPR036595">
    <property type="entry name" value="A-macroglobulin_rcpt-bd_sf"/>
</dbReference>
<evidence type="ECO:0000313" key="4">
    <source>
        <dbReference type="EMBL" id="JAS04061.1"/>
    </source>
</evidence>
<dbReference type="AlphaFoldDB" id="A0A194AQJ4"/>
<evidence type="ECO:0000256" key="1">
    <source>
        <dbReference type="ARBA" id="ARBA00022729"/>
    </source>
</evidence>
<accession>A0A194AQJ4</accession>
<dbReference type="Gene3D" id="2.60.40.690">
    <property type="entry name" value="Alpha-macroglobulin, receptor-binding domain"/>
    <property type="match status" value="1"/>
</dbReference>
<protein>
    <recommendedName>
        <fullName evidence="3">Alpha-macroglobulin receptor-binding domain-containing protein</fullName>
    </recommendedName>
</protein>
<evidence type="ECO:0000259" key="3">
    <source>
        <dbReference type="SMART" id="SM01361"/>
    </source>
</evidence>
<dbReference type="GO" id="GO:0005576">
    <property type="term" value="C:extracellular region"/>
    <property type="evidence" value="ECO:0007669"/>
    <property type="project" value="InterPro"/>
</dbReference>
<dbReference type="EMBL" id="GELH01000211">
    <property type="protein sequence ID" value="JAS04061.1"/>
    <property type="molecule type" value="Transcribed_RNA"/>
</dbReference>
<dbReference type="SUPFAM" id="SSF49410">
    <property type="entry name" value="Alpha-macroglobulin receptor domain"/>
    <property type="match status" value="1"/>
</dbReference>
<sequence>MSIIEHGVLSGFEVDIEDITANVDIKKIEIDDKIINIYLDEITTTPACVTVIAQRTTMVAKVKEAPVRVYDYYKPGHQVTVFYLPKTLKDSSYCAVCKKCKCPKKYTRHSNL</sequence>
<dbReference type="Pfam" id="PF07677">
    <property type="entry name" value="A2M_recep"/>
    <property type="match status" value="1"/>
</dbReference>
<proteinExistence type="predicted"/>
<feature type="domain" description="Alpha-macroglobulin receptor-binding" evidence="3">
    <location>
        <begin position="1"/>
        <end position="83"/>
    </location>
</feature>